<evidence type="ECO:0000259" key="3">
    <source>
        <dbReference type="Pfam" id="PF00501"/>
    </source>
</evidence>
<evidence type="ECO:0000256" key="2">
    <source>
        <dbReference type="ARBA" id="ARBA00022598"/>
    </source>
</evidence>
<dbReference type="SUPFAM" id="SSF56801">
    <property type="entry name" value="Acetyl-CoA synthetase-like"/>
    <property type="match status" value="1"/>
</dbReference>
<evidence type="ECO:0000256" key="1">
    <source>
        <dbReference type="ARBA" id="ARBA00006432"/>
    </source>
</evidence>
<organism evidence="4 5">
    <name type="scientific">Scytalidium lignicola</name>
    <name type="common">Hyphomycete</name>
    <dbReference type="NCBI Taxonomy" id="5539"/>
    <lineage>
        <taxon>Eukaryota</taxon>
        <taxon>Fungi</taxon>
        <taxon>Dikarya</taxon>
        <taxon>Ascomycota</taxon>
        <taxon>Pezizomycotina</taxon>
        <taxon>Leotiomycetes</taxon>
        <taxon>Leotiomycetes incertae sedis</taxon>
        <taxon>Scytalidium</taxon>
    </lineage>
</organism>
<dbReference type="Gene3D" id="3.40.50.12780">
    <property type="entry name" value="N-terminal domain of ligase-like"/>
    <property type="match status" value="1"/>
</dbReference>
<dbReference type="OMA" id="RTICTIP"/>
<accession>A0A3E2GRT8</accession>
<dbReference type="GO" id="GO:0016405">
    <property type="term" value="F:CoA-ligase activity"/>
    <property type="evidence" value="ECO:0007669"/>
    <property type="project" value="TreeGrafter"/>
</dbReference>
<dbReference type="InterPro" id="IPR042099">
    <property type="entry name" value="ANL_N_sf"/>
</dbReference>
<keyword evidence="2" id="KW-0436">Ligase</keyword>
<feature type="non-terminal residue" evidence="4">
    <location>
        <position position="468"/>
    </location>
</feature>
<comment type="similarity">
    <text evidence="1">Belongs to the ATP-dependent AMP-binding enzyme family.</text>
</comment>
<dbReference type="InterPro" id="IPR020845">
    <property type="entry name" value="AMP-binding_CS"/>
</dbReference>
<name>A0A3E2GRT8_SCYLI</name>
<gene>
    <name evidence="4" type="ORF">B7463_g12526</name>
</gene>
<reference evidence="4 5" key="1">
    <citation type="submission" date="2018-05" db="EMBL/GenBank/DDBJ databases">
        <title>Draft genome sequence of Scytalidium lignicola DSM 105466, a ubiquitous saprotrophic fungus.</title>
        <authorList>
            <person name="Buettner E."/>
            <person name="Gebauer A.M."/>
            <person name="Hofrichter M."/>
            <person name="Liers C."/>
            <person name="Kellner H."/>
        </authorList>
    </citation>
    <scope>NUCLEOTIDE SEQUENCE [LARGE SCALE GENOMIC DNA]</scope>
    <source>
        <strain evidence="4 5">DSM 105466</strain>
    </source>
</reference>
<evidence type="ECO:0000313" key="5">
    <source>
        <dbReference type="Proteomes" id="UP000258309"/>
    </source>
</evidence>
<keyword evidence="5" id="KW-1185">Reference proteome</keyword>
<feature type="domain" description="AMP-dependent synthetase/ligase" evidence="3">
    <location>
        <begin position="28"/>
        <end position="404"/>
    </location>
</feature>
<sequence>MALNSPFPPLRIPDQDVWDFLFDRPDAHNSEKVLFTSEDLSQRYTASAVRETALRFGDALQRHFSWRKGHVLAVVSANSVHLPPVIWGTLYIGGIVSPASHTYGSRELEHQLRDSGASAIVTQQPFLPAVLKAASAIGIPHGHIVLLPDARTCTSPFAPTGDNLEFSELVQSGRRGPVPRARLDPRTDIAFLVYSSGTTGLPKGVELTHRNIVSNVLMFDATSSINQAGHSEDVVLAFLPFYHIYGLTILMHHPFHKRARVVVMPRFELSLFCKAIESHRVSVAYIVPPVAAQLAQSSLPAQHDLSSIKYMTSGAAPLSDQLCKALFARWGLKLVQGYGLSETSPAVFMMCLDDFPTAMDTVGRLLPNQQIKLLDIDDSTIQVTVADHPGEICVRGPNVFRGYHNNDSATRAAFTPDGFFRTGDVGVIDAFGYMRITDRIKELIKYKGFQVAPAELEGLLLGHDAVAD</sequence>
<dbReference type="PANTHER" id="PTHR24096:SF149">
    <property type="entry name" value="AMP-BINDING DOMAIN-CONTAINING PROTEIN-RELATED"/>
    <property type="match status" value="1"/>
</dbReference>
<dbReference type="OrthoDB" id="6509636at2759"/>
<dbReference type="EMBL" id="NCSJ02000599">
    <property type="protein sequence ID" value="RFU23812.1"/>
    <property type="molecule type" value="Genomic_DNA"/>
</dbReference>
<dbReference type="InterPro" id="IPR045851">
    <property type="entry name" value="AMP-bd_C_sf"/>
</dbReference>
<dbReference type="AlphaFoldDB" id="A0A3E2GRT8"/>
<dbReference type="Gene3D" id="3.30.300.30">
    <property type="match status" value="1"/>
</dbReference>
<protein>
    <recommendedName>
        <fullName evidence="3">AMP-dependent synthetase/ligase domain-containing protein</fullName>
    </recommendedName>
</protein>
<dbReference type="PANTHER" id="PTHR24096">
    <property type="entry name" value="LONG-CHAIN-FATTY-ACID--COA LIGASE"/>
    <property type="match status" value="1"/>
</dbReference>
<evidence type="ECO:0000313" key="4">
    <source>
        <dbReference type="EMBL" id="RFU23812.1"/>
    </source>
</evidence>
<feature type="non-terminal residue" evidence="4">
    <location>
        <position position="1"/>
    </location>
</feature>
<dbReference type="STRING" id="5539.A0A3E2GRT8"/>
<dbReference type="PROSITE" id="PS00455">
    <property type="entry name" value="AMP_BINDING"/>
    <property type="match status" value="1"/>
</dbReference>
<dbReference type="InterPro" id="IPR000873">
    <property type="entry name" value="AMP-dep_synth/lig_dom"/>
</dbReference>
<dbReference type="Pfam" id="PF00501">
    <property type="entry name" value="AMP-binding"/>
    <property type="match status" value="1"/>
</dbReference>
<comment type="caution">
    <text evidence="4">The sequence shown here is derived from an EMBL/GenBank/DDBJ whole genome shotgun (WGS) entry which is preliminary data.</text>
</comment>
<proteinExistence type="inferred from homology"/>
<dbReference type="Proteomes" id="UP000258309">
    <property type="component" value="Unassembled WGS sequence"/>
</dbReference>